<gene>
    <name evidence="2" type="ORF">GJV18_03405</name>
</gene>
<sequence>MTPDNPYATPQAAVIEADSPEQLIASLPVSAKWQARFRAIARAGGPKMPHYKELPAADRRAAFGFNILAFLFGPIYYACKGMWKKGLALFLLCAVVVISLGLLLDQFGYEKLANALGYGVGAVFAVRANIDYYKKRVLGDNGWW</sequence>
<dbReference type="AlphaFoldDB" id="A0A6I4KQM4"/>
<evidence type="ECO:0000256" key="1">
    <source>
        <dbReference type="SAM" id="Phobius"/>
    </source>
</evidence>
<evidence type="ECO:0000313" key="3">
    <source>
        <dbReference type="Proteomes" id="UP000429555"/>
    </source>
</evidence>
<organism evidence="2 3">
    <name type="scientific">Pseudomonas xionganensis</name>
    <dbReference type="NCBI Taxonomy" id="2654845"/>
    <lineage>
        <taxon>Bacteria</taxon>
        <taxon>Pseudomonadati</taxon>
        <taxon>Pseudomonadota</taxon>
        <taxon>Gammaproteobacteria</taxon>
        <taxon>Pseudomonadales</taxon>
        <taxon>Pseudomonadaceae</taxon>
        <taxon>Pseudomonas</taxon>
    </lineage>
</organism>
<name>A0A6I4KQM4_9PSED</name>
<feature type="transmembrane region" description="Helical" evidence="1">
    <location>
        <begin position="86"/>
        <end position="104"/>
    </location>
</feature>
<keyword evidence="1" id="KW-0472">Membrane</keyword>
<dbReference type="InterPro" id="IPR024399">
    <property type="entry name" value="DUF2628"/>
</dbReference>
<reference evidence="2 3" key="1">
    <citation type="submission" date="2019-11" db="EMBL/GenBank/DDBJ databases">
        <title>Pseudomonas flavidum sp. nov., isolated from Baiyang Lake.</title>
        <authorList>
            <person name="Zhao Y."/>
        </authorList>
    </citation>
    <scope>NUCLEOTIDE SEQUENCE [LARGE SCALE GENOMIC DNA]</scope>
    <source>
        <strain evidence="3">R-22-3 w-18</strain>
    </source>
</reference>
<evidence type="ECO:0000313" key="2">
    <source>
        <dbReference type="EMBL" id="MVW74357.1"/>
    </source>
</evidence>
<dbReference type="RefSeq" id="WP_160343316.1">
    <property type="nucleotide sequence ID" value="NZ_WKJZ01000001.1"/>
</dbReference>
<protein>
    <submittedName>
        <fullName evidence="2">DUF2628 domain-containing protein</fullName>
    </submittedName>
</protein>
<keyword evidence="1" id="KW-1133">Transmembrane helix</keyword>
<dbReference type="EMBL" id="WKJZ01000001">
    <property type="protein sequence ID" value="MVW74357.1"/>
    <property type="molecule type" value="Genomic_DNA"/>
</dbReference>
<dbReference type="Proteomes" id="UP000429555">
    <property type="component" value="Unassembled WGS sequence"/>
</dbReference>
<dbReference type="Pfam" id="PF10947">
    <property type="entry name" value="DUF2628"/>
    <property type="match status" value="1"/>
</dbReference>
<feature type="transmembrane region" description="Helical" evidence="1">
    <location>
        <begin position="61"/>
        <end position="79"/>
    </location>
</feature>
<comment type="caution">
    <text evidence="2">The sequence shown here is derived from an EMBL/GenBank/DDBJ whole genome shotgun (WGS) entry which is preliminary data.</text>
</comment>
<keyword evidence="3" id="KW-1185">Reference proteome</keyword>
<proteinExistence type="predicted"/>
<accession>A0A6I4KQM4</accession>
<keyword evidence="1" id="KW-0812">Transmembrane</keyword>